<name>A0A4P9WMI3_9FUNG</name>
<reference evidence="3" key="1">
    <citation type="journal article" date="2018" name="Nat. Microbiol.">
        <title>Leveraging single-cell genomics to expand the fungal tree of life.</title>
        <authorList>
            <person name="Ahrendt S.R."/>
            <person name="Quandt C.A."/>
            <person name="Ciobanu D."/>
            <person name="Clum A."/>
            <person name="Salamov A."/>
            <person name="Andreopoulos B."/>
            <person name="Cheng J.F."/>
            <person name="Woyke T."/>
            <person name="Pelin A."/>
            <person name="Henrissat B."/>
            <person name="Reynolds N.K."/>
            <person name="Benny G.L."/>
            <person name="Smith M.E."/>
            <person name="James T.Y."/>
            <person name="Grigoriev I.V."/>
        </authorList>
    </citation>
    <scope>NUCLEOTIDE SEQUENCE [LARGE SCALE GENOMIC DNA]</scope>
</reference>
<protein>
    <submittedName>
        <fullName evidence="2">Uncharacterized protein</fullName>
    </submittedName>
</protein>
<feature type="region of interest" description="Disordered" evidence="1">
    <location>
        <begin position="139"/>
        <end position="196"/>
    </location>
</feature>
<sequence length="290" mass="30579">MADALACLPSPFLPGCRPAVSGSIVSGVERKKQIQYIAFLPGSLRRDKIKPDQGTGSLKMEKKSGFPASILRRNEFCGLTVCSPAVAGGVSGSSDAQTSKSAAAGISRRRISPLVAQPASAPSDKRIALALGSPRDPSAKVISRRILRGRPLRDRPPDSGRGDGSSILVARGGRLATDHEVETSKVPEDLRMDSDSGRFQRKVGFARDSQGKTPASSNPRNYAIRPGLVSAIPKRGTAPGTSITPSPEFLQQSSITSDTLVTVPVLHPPYIAKELPASCSTCLVRSLRSS</sequence>
<dbReference type="AlphaFoldDB" id="A0A4P9WMI3"/>
<keyword evidence="3" id="KW-1185">Reference proteome</keyword>
<dbReference type="Proteomes" id="UP000269721">
    <property type="component" value="Unassembled WGS sequence"/>
</dbReference>
<evidence type="ECO:0000256" key="1">
    <source>
        <dbReference type="SAM" id="MobiDB-lite"/>
    </source>
</evidence>
<accession>A0A4P9WMI3</accession>
<organism evidence="2 3">
    <name type="scientific">Blyttiomyces helicus</name>
    <dbReference type="NCBI Taxonomy" id="388810"/>
    <lineage>
        <taxon>Eukaryota</taxon>
        <taxon>Fungi</taxon>
        <taxon>Fungi incertae sedis</taxon>
        <taxon>Chytridiomycota</taxon>
        <taxon>Chytridiomycota incertae sedis</taxon>
        <taxon>Chytridiomycetes</taxon>
        <taxon>Chytridiomycetes incertae sedis</taxon>
        <taxon>Blyttiomyces</taxon>
    </lineage>
</organism>
<gene>
    <name evidence="2" type="ORF">BDK51DRAFT_42070</name>
</gene>
<proteinExistence type="predicted"/>
<dbReference type="EMBL" id="KZ994320">
    <property type="protein sequence ID" value="RKO93233.1"/>
    <property type="molecule type" value="Genomic_DNA"/>
</dbReference>
<evidence type="ECO:0000313" key="3">
    <source>
        <dbReference type="Proteomes" id="UP000269721"/>
    </source>
</evidence>
<evidence type="ECO:0000313" key="2">
    <source>
        <dbReference type="EMBL" id="RKO93233.1"/>
    </source>
</evidence>
<feature type="compositionally biased region" description="Basic and acidic residues" evidence="1">
    <location>
        <begin position="151"/>
        <end position="161"/>
    </location>
</feature>
<feature type="compositionally biased region" description="Basic and acidic residues" evidence="1">
    <location>
        <begin position="176"/>
        <end position="196"/>
    </location>
</feature>